<comment type="caution">
    <text evidence="1">The sequence shown here is derived from an EMBL/GenBank/DDBJ whole genome shotgun (WGS) entry which is preliminary data.</text>
</comment>
<dbReference type="Proteomes" id="UP000317243">
    <property type="component" value="Unassembled WGS sequence"/>
</dbReference>
<protein>
    <submittedName>
        <fullName evidence="1">Uncharacterized protein</fullName>
    </submittedName>
</protein>
<dbReference type="EMBL" id="SIHI01000019">
    <property type="protein sequence ID" value="TWT49034.1"/>
    <property type="molecule type" value="Genomic_DNA"/>
</dbReference>
<gene>
    <name evidence="1" type="ORF">KOR42_39500</name>
</gene>
<name>A0A5C5WE75_9PLAN</name>
<keyword evidence="2" id="KW-1185">Reference proteome</keyword>
<dbReference type="RefSeq" id="WP_146511369.1">
    <property type="nucleotide sequence ID" value="NZ_SIHI01000019.1"/>
</dbReference>
<reference evidence="1 2" key="1">
    <citation type="submission" date="2019-02" db="EMBL/GenBank/DDBJ databases">
        <title>Deep-cultivation of Planctomycetes and their phenomic and genomic characterization uncovers novel biology.</title>
        <authorList>
            <person name="Wiegand S."/>
            <person name="Jogler M."/>
            <person name="Boedeker C."/>
            <person name="Pinto D."/>
            <person name="Vollmers J."/>
            <person name="Rivas-Marin E."/>
            <person name="Kohn T."/>
            <person name="Peeters S.H."/>
            <person name="Heuer A."/>
            <person name="Rast P."/>
            <person name="Oberbeckmann S."/>
            <person name="Bunk B."/>
            <person name="Jeske O."/>
            <person name="Meyerdierks A."/>
            <person name="Storesund J.E."/>
            <person name="Kallscheuer N."/>
            <person name="Luecker S."/>
            <person name="Lage O.M."/>
            <person name="Pohl T."/>
            <person name="Merkel B.J."/>
            <person name="Hornburger P."/>
            <person name="Mueller R.-W."/>
            <person name="Bruemmer F."/>
            <person name="Labrenz M."/>
            <person name="Spormann A.M."/>
            <person name="Op Den Camp H."/>
            <person name="Overmann J."/>
            <person name="Amann R."/>
            <person name="Jetten M.S.M."/>
            <person name="Mascher T."/>
            <person name="Medema M.H."/>
            <person name="Devos D.P."/>
            <person name="Kaster A.-K."/>
            <person name="Ovreas L."/>
            <person name="Rohde M."/>
            <person name="Galperin M.Y."/>
            <person name="Jogler C."/>
        </authorList>
    </citation>
    <scope>NUCLEOTIDE SEQUENCE [LARGE SCALE GENOMIC DNA]</scope>
    <source>
        <strain evidence="1 2">KOR42</strain>
    </source>
</reference>
<evidence type="ECO:0000313" key="2">
    <source>
        <dbReference type="Proteomes" id="UP000317243"/>
    </source>
</evidence>
<dbReference type="AlphaFoldDB" id="A0A5C5WE75"/>
<proteinExistence type="predicted"/>
<organism evidence="1 2">
    <name type="scientific">Thalassoglobus neptunius</name>
    <dbReference type="NCBI Taxonomy" id="1938619"/>
    <lineage>
        <taxon>Bacteria</taxon>
        <taxon>Pseudomonadati</taxon>
        <taxon>Planctomycetota</taxon>
        <taxon>Planctomycetia</taxon>
        <taxon>Planctomycetales</taxon>
        <taxon>Planctomycetaceae</taxon>
        <taxon>Thalassoglobus</taxon>
    </lineage>
</organism>
<sequence>MTRCILLVLVLLITRVISAGDPDFRLFAEPMLPPVEGRSVEMFRTFDSLPTAIADGEVDRFRTFAPADTDQAEEELVEKEPHKKPTAFLITPTFPCPACEQFKRRRDELPFELRPIVRSTSPVLDQRGRYIWPVLWYPVGDGRWKYFQGSIDQYLEKHTKNDDGLVVETSVR</sequence>
<evidence type="ECO:0000313" key="1">
    <source>
        <dbReference type="EMBL" id="TWT49034.1"/>
    </source>
</evidence>
<accession>A0A5C5WE75</accession>